<comment type="caution">
    <text evidence="1">The sequence shown here is derived from an EMBL/GenBank/DDBJ whole genome shotgun (WGS) entry which is preliminary data.</text>
</comment>
<reference evidence="1" key="1">
    <citation type="journal article" date="2014" name="Front. Microbiol.">
        <title>High frequency of phylogenetically diverse reductive dehalogenase-homologous genes in deep subseafloor sedimentary metagenomes.</title>
        <authorList>
            <person name="Kawai M."/>
            <person name="Futagami T."/>
            <person name="Toyoda A."/>
            <person name="Takaki Y."/>
            <person name="Nishi S."/>
            <person name="Hori S."/>
            <person name="Arai W."/>
            <person name="Tsubouchi T."/>
            <person name="Morono Y."/>
            <person name="Uchiyama I."/>
            <person name="Ito T."/>
            <person name="Fujiyama A."/>
            <person name="Inagaki F."/>
            <person name="Takami H."/>
        </authorList>
    </citation>
    <scope>NUCLEOTIDE SEQUENCE</scope>
    <source>
        <strain evidence="1">Expedition CK06-06</strain>
    </source>
</reference>
<protein>
    <recommendedName>
        <fullName evidence="2">Methyltransferase type 11 domain-containing protein</fullName>
    </recommendedName>
</protein>
<evidence type="ECO:0000313" key="1">
    <source>
        <dbReference type="EMBL" id="GAG14885.1"/>
    </source>
</evidence>
<dbReference type="AlphaFoldDB" id="X0V9L6"/>
<gene>
    <name evidence="1" type="ORF">S01H1_57759</name>
</gene>
<organism evidence="1">
    <name type="scientific">marine sediment metagenome</name>
    <dbReference type="NCBI Taxonomy" id="412755"/>
    <lineage>
        <taxon>unclassified sequences</taxon>
        <taxon>metagenomes</taxon>
        <taxon>ecological metagenomes</taxon>
    </lineage>
</organism>
<name>X0V9L6_9ZZZZ</name>
<sequence>LYRILKKEGILKIRVPHFTSKINFEDPTHINRFSIRTFDYFIPNTYFSYERQINYFSYIKKRIIFDKESKFIKIINIFLEKWINKSEKHQNFYEGSFLRLFPALNIEITLIK</sequence>
<evidence type="ECO:0008006" key="2">
    <source>
        <dbReference type="Google" id="ProtNLM"/>
    </source>
</evidence>
<feature type="non-terminal residue" evidence="1">
    <location>
        <position position="1"/>
    </location>
</feature>
<proteinExistence type="predicted"/>
<dbReference type="EMBL" id="BARS01037690">
    <property type="protein sequence ID" value="GAG14885.1"/>
    <property type="molecule type" value="Genomic_DNA"/>
</dbReference>
<accession>X0V9L6</accession>